<proteinExistence type="predicted"/>
<accession>A0A4D6DW53</accession>
<organism evidence="1 2">
    <name type="scientific">Edwardsiella phage pEt-SU</name>
    <dbReference type="NCBI Taxonomy" id="2562142"/>
    <lineage>
        <taxon>Viruses</taxon>
        <taxon>Duplodnaviria</taxon>
        <taxon>Heunggongvirae</taxon>
        <taxon>Uroviricota</taxon>
        <taxon>Caudoviricetes</taxon>
        <taxon>Chimalliviridae</taxon>
        <taxon>Petsuvirus</taxon>
        <taxon>Petsuvirus pEtSU</taxon>
    </lineage>
</organism>
<evidence type="ECO:0000313" key="1">
    <source>
        <dbReference type="EMBL" id="QBZ70601.1"/>
    </source>
</evidence>
<reference evidence="1 2" key="1">
    <citation type="submission" date="2019-03" db="EMBL/GenBank/DDBJ databases">
        <authorList>
            <person name="Kim S.G."/>
            <person name="Park S.C."/>
        </authorList>
    </citation>
    <scope>NUCLEOTIDE SEQUENCE [LARGE SCALE GENOMIC DNA]</scope>
</reference>
<evidence type="ECO:0000313" key="2">
    <source>
        <dbReference type="Proteomes" id="UP000297195"/>
    </source>
</evidence>
<gene>
    <name evidence="1" type="ORF">pETSU_020</name>
</gene>
<dbReference type="Proteomes" id="UP000297195">
    <property type="component" value="Segment"/>
</dbReference>
<dbReference type="EMBL" id="MK689364">
    <property type="protein sequence ID" value="QBZ70601.1"/>
    <property type="molecule type" value="Genomic_DNA"/>
</dbReference>
<name>A0A4D6DW53_9CAUD</name>
<sequence>MLFTIKQLVEHVQSTSGLVGNRWVPIRPLQLTGLGGLKQRIVHAYRVLKGELDVVDWKVGTSTPRELRALLSADSSQELSAGLSPTSIKVISVGVGDSAAQKPVKAKMDWVKHSGTNPFWTGKVQTDEGNITLRLDQDARKVILSSSNISTAVVTYLVE</sequence>
<protein>
    <submittedName>
        <fullName evidence="1">Uncharacterized protein</fullName>
    </submittedName>
</protein>
<keyword evidence="2" id="KW-1185">Reference proteome</keyword>